<feature type="domain" description="NAD-dependent epimerase/dehydratase" evidence="1">
    <location>
        <begin position="3"/>
        <end position="209"/>
    </location>
</feature>
<protein>
    <submittedName>
        <fullName evidence="2">3-beta hydroxysteroid dehydrogenase</fullName>
    </submittedName>
</protein>
<evidence type="ECO:0000313" key="3">
    <source>
        <dbReference type="Proteomes" id="UP000094960"/>
    </source>
</evidence>
<dbReference type="CDD" id="cd05262">
    <property type="entry name" value="SDR_a7"/>
    <property type="match status" value="1"/>
</dbReference>
<dbReference type="InterPro" id="IPR051783">
    <property type="entry name" value="NAD(P)-dependent_oxidoreduct"/>
</dbReference>
<dbReference type="GO" id="GO:0005737">
    <property type="term" value="C:cytoplasm"/>
    <property type="evidence" value="ECO:0007669"/>
    <property type="project" value="TreeGrafter"/>
</dbReference>
<organism evidence="2 3">
    <name type="scientific">Streptomyces fodineus</name>
    <dbReference type="NCBI Taxonomy" id="1904616"/>
    <lineage>
        <taxon>Bacteria</taxon>
        <taxon>Bacillati</taxon>
        <taxon>Actinomycetota</taxon>
        <taxon>Actinomycetes</taxon>
        <taxon>Kitasatosporales</taxon>
        <taxon>Streptomycetaceae</taxon>
        <taxon>Streptomyces</taxon>
    </lineage>
</organism>
<dbReference type="Gene3D" id="3.40.50.720">
    <property type="entry name" value="NAD(P)-binding Rossmann-like Domain"/>
    <property type="match status" value="1"/>
</dbReference>
<keyword evidence="3" id="KW-1185">Reference proteome</keyword>
<accession>A0A1D7YL51</accession>
<dbReference type="Pfam" id="PF01370">
    <property type="entry name" value="Epimerase"/>
    <property type="match status" value="1"/>
</dbReference>
<evidence type="ECO:0000313" key="2">
    <source>
        <dbReference type="EMBL" id="AOR36276.1"/>
    </source>
</evidence>
<name>A0A1D7YL51_9ACTN</name>
<gene>
    <name evidence="2" type="ORF">BFF78_39140</name>
</gene>
<evidence type="ECO:0000259" key="1">
    <source>
        <dbReference type="Pfam" id="PF01370"/>
    </source>
</evidence>
<dbReference type="AlphaFoldDB" id="A0A1D7YL51"/>
<proteinExistence type="predicted"/>
<reference evidence="3" key="1">
    <citation type="submission" date="2016-09" db="EMBL/GenBank/DDBJ databases">
        <title>Streptomyces puniciscabiei strain:TW1S1 Genome sequencing and assembly.</title>
        <authorList>
            <person name="Kim M.-K."/>
            <person name="Kim S.B."/>
        </authorList>
    </citation>
    <scope>NUCLEOTIDE SEQUENCE [LARGE SCALE GENOMIC DNA]</scope>
    <source>
        <strain evidence="3">TW1S1</strain>
    </source>
</reference>
<dbReference type="EMBL" id="CP017248">
    <property type="protein sequence ID" value="AOR36276.1"/>
    <property type="molecule type" value="Genomic_DNA"/>
</dbReference>
<dbReference type="InterPro" id="IPR001509">
    <property type="entry name" value="Epimerase_deHydtase"/>
</dbReference>
<dbReference type="Proteomes" id="UP000094960">
    <property type="component" value="Chromosome"/>
</dbReference>
<dbReference type="SUPFAM" id="SSF51735">
    <property type="entry name" value="NAD(P)-binding Rossmann-fold domains"/>
    <property type="match status" value="1"/>
</dbReference>
<sequence length="295" mass="30597">MRVFVTGATGFIGSALVPELTGAGHEVVGLARSDDGADALRAAGAEVHRGGLHDPEGLARASARADGVIHLAAVYNTPDLHTAGAVQLRAIEAIGAALAGSERPFVVTSGTVIAPAGRLATEEDGPAPGTHRTPAEEATVALAERGVRSSLVRLAPSVHGRGDHGYVPRLIAIAREKGVAAYVGDGTNRWPGVHRLDAARLFRLALEKAPAGTRLHGADEEGVPFRAIAEVIGRHLAVPVTGIAPEEAGEHFGFLGRWAAVDNPTSSALTRTLLGWEPREPGLLADLDEGHYFQA</sequence>
<dbReference type="RefSeq" id="WP_069782788.1">
    <property type="nucleotide sequence ID" value="NZ_CP017248.1"/>
</dbReference>
<dbReference type="PANTHER" id="PTHR48079">
    <property type="entry name" value="PROTEIN YEEZ"/>
    <property type="match status" value="1"/>
</dbReference>
<dbReference type="KEGG" id="spun:BFF78_39140"/>
<dbReference type="GO" id="GO:0004029">
    <property type="term" value="F:aldehyde dehydrogenase (NAD+) activity"/>
    <property type="evidence" value="ECO:0007669"/>
    <property type="project" value="TreeGrafter"/>
</dbReference>
<dbReference type="InterPro" id="IPR036291">
    <property type="entry name" value="NAD(P)-bd_dom_sf"/>
</dbReference>
<dbReference type="PANTHER" id="PTHR48079:SF6">
    <property type="entry name" value="NAD(P)-BINDING DOMAIN-CONTAINING PROTEIN-RELATED"/>
    <property type="match status" value="1"/>
</dbReference>